<protein>
    <submittedName>
        <fullName evidence="2">Uncharacterized protein</fullName>
    </submittedName>
</protein>
<accession>A0A7R9GDX9</accession>
<feature type="non-terminal residue" evidence="2">
    <location>
        <position position="83"/>
    </location>
</feature>
<keyword evidence="1" id="KW-0456">Lyase</keyword>
<dbReference type="GO" id="GO:0006520">
    <property type="term" value="P:amino acid metabolic process"/>
    <property type="evidence" value="ECO:0007669"/>
    <property type="project" value="InterPro"/>
</dbReference>
<proteinExistence type="predicted"/>
<dbReference type="EMBL" id="OA883479">
    <property type="protein sequence ID" value="CAD7279026.1"/>
    <property type="molecule type" value="Genomic_DNA"/>
</dbReference>
<dbReference type="OrthoDB" id="639767at2759"/>
<evidence type="ECO:0000313" key="2">
    <source>
        <dbReference type="EMBL" id="CAD7279026.1"/>
    </source>
</evidence>
<sequence length="83" mass="9646">MDAAEFRVKGKELVDFMADYLENVRDQRVYPAVKPGFLRKLLPESAPEKPEKWDDILSDVKEVIIPGVRGHKMWDHALIMIPR</sequence>
<dbReference type="PANTHER" id="PTHR11999">
    <property type="entry name" value="GROUP II PYRIDOXAL-5-PHOSPHATE DECARBOXYLASE"/>
    <property type="match status" value="1"/>
</dbReference>
<reference evidence="2" key="1">
    <citation type="submission" date="2020-11" db="EMBL/GenBank/DDBJ databases">
        <authorList>
            <person name="Tran Van P."/>
        </authorList>
    </citation>
    <scope>NUCLEOTIDE SEQUENCE</scope>
</reference>
<dbReference type="GO" id="GO:0005737">
    <property type="term" value="C:cytoplasm"/>
    <property type="evidence" value="ECO:0007669"/>
    <property type="project" value="TreeGrafter"/>
</dbReference>
<keyword evidence="3" id="KW-1185">Reference proteome</keyword>
<dbReference type="SUPFAM" id="SSF53383">
    <property type="entry name" value="PLP-dependent transferases"/>
    <property type="match status" value="1"/>
</dbReference>
<dbReference type="EMBL" id="CAJPEX010001442">
    <property type="protein sequence ID" value="CAG0919178.1"/>
    <property type="molecule type" value="Genomic_DNA"/>
</dbReference>
<dbReference type="AlphaFoldDB" id="A0A7R9GDX9"/>
<dbReference type="GO" id="GO:0016831">
    <property type="term" value="F:carboxy-lyase activity"/>
    <property type="evidence" value="ECO:0007669"/>
    <property type="project" value="UniProtKB-KW"/>
</dbReference>
<dbReference type="Proteomes" id="UP000678499">
    <property type="component" value="Unassembled WGS sequence"/>
</dbReference>
<gene>
    <name evidence="2" type="ORF">NMOB1V02_LOCUS6712</name>
</gene>
<evidence type="ECO:0000256" key="1">
    <source>
        <dbReference type="ARBA" id="ARBA00022793"/>
    </source>
</evidence>
<dbReference type="PRINTS" id="PR00800">
    <property type="entry name" value="YHDCRBOXLASE"/>
</dbReference>
<dbReference type="InterPro" id="IPR015424">
    <property type="entry name" value="PyrdxlP-dep_Trfase"/>
</dbReference>
<organism evidence="2">
    <name type="scientific">Notodromas monacha</name>
    <dbReference type="NCBI Taxonomy" id="399045"/>
    <lineage>
        <taxon>Eukaryota</taxon>
        <taxon>Metazoa</taxon>
        <taxon>Ecdysozoa</taxon>
        <taxon>Arthropoda</taxon>
        <taxon>Crustacea</taxon>
        <taxon>Oligostraca</taxon>
        <taxon>Ostracoda</taxon>
        <taxon>Podocopa</taxon>
        <taxon>Podocopida</taxon>
        <taxon>Cypridocopina</taxon>
        <taxon>Cypridoidea</taxon>
        <taxon>Cyprididae</taxon>
        <taxon>Notodromas</taxon>
    </lineage>
</organism>
<keyword evidence="1" id="KW-0210">Decarboxylase</keyword>
<dbReference type="Gene3D" id="1.20.1340.10">
    <property type="entry name" value="dopa decarboxylase, N-terminal domain"/>
    <property type="match status" value="1"/>
</dbReference>
<evidence type="ECO:0000313" key="3">
    <source>
        <dbReference type="Proteomes" id="UP000678499"/>
    </source>
</evidence>
<dbReference type="PANTHER" id="PTHR11999:SF70">
    <property type="entry name" value="MIP05841P"/>
    <property type="match status" value="1"/>
</dbReference>
<dbReference type="InterPro" id="IPR010977">
    <property type="entry name" value="Aromatic_deC"/>
</dbReference>
<name>A0A7R9GDX9_9CRUS</name>